<keyword evidence="1" id="KW-0472">Membrane</keyword>
<protein>
    <submittedName>
        <fullName evidence="2">Uncharacterized protein</fullName>
    </submittedName>
</protein>
<evidence type="ECO:0000256" key="1">
    <source>
        <dbReference type="SAM" id="Phobius"/>
    </source>
</evidence>
<comment type="caution">
    <text evidence="2">The sequence shown here is derived from an EMBL/GenBank/DDBJ whole genome shotgun (WGS) entry which is preliminary data.</text>
</comment>
<evidence type="ECO:0000313" key="2">
    <source>
        <dbReference type="EMBL" id="MBR0669443.1"/>
    </source>
</evidence>
<dbReference type="Proteomes" id="UP001196870">
    <property type="component" value="Unassembled WGS sequence"/>
</dbReference>
<reference evidence="3" key="1">
    <citation type="journal article" date="2021" name="Syst. Appl. Microbiol.">
        <title>Roseomonas hellenica sp. nov., isolated from roots of wild-growing Alkanna tinctoria.</title>
        <authorList>
            <person name="Rat A."/>
            <person name="Naranjo H.D."/>
            <person name="Lebbe L."/>
            <person name="Cnockaert M."/>
            <person name="Krigas N."/>
            <person name="Grigoriadou K."/>
            <person name="Maloupa E."/>
            <person name="Willems A."/>
        </authorList>
    </citation>
    <scope>NUCLEOTIDE SEQUENCE [LARGE SCALE GENOMIC DNA]</scope>
    <source>
        <strain evidence="3">LMG 31523</strain>
    </source>
</reference>
<name>A0ABS5FAF5_9PROT</name>
<sequence>MAGWLVWMPYMGGLLAAALIGYRIGVGRGRRRERRARTLNDRLQTAVTGLPDPPPAPPQPRAVNWAAVRSKPPCLM</sequence>
<keyword evidence="1" id="KW-1133">Transmembrane helix</keyword>
<proteinExistence type="predicted"/>
<accession>A0ABS5FAF5</accession>
<keyword evidence="1" id="KW-0812">Transmembrane</keyword>
<dbReference type="EMBL" id="JAAGBB010000116">
    <property type="protein sequence ID" value="MBR0669443.1"/>
    <property type="molecule type" value="Genomic_DNA"/>
</dbReference>
<organism evidence="2 3">
    <name type="scientific">Plastoroseomonas hellenica</name>
    <dbReference type="NCBI Taxonomy" id="2687306"/>
    <lineage>
        <taxon>Bacteria</taxon>
        <taxon>Pseudomonadati</taxon>
        <taxon>Pseudomonadota</taxon>
        <taxon>Alphaproteobacteria</taxon>
        <taxon>Acetobacterales</taxon>
        <taxon>Acetobacteraceae</taxon>
        <taxon>Plastoroseomonas</taxon>
    </lineage>
</organism>
<gene>
    <name evidence="2" type="ORF">GXW71_34185</name>
</gene>
<feature type="transmembrane region" description="Helical" evidence="1">
    <location>
        <begin position="6"/>
        <end position="25"/>
    </location>
</feature>
<keyword evidence="3" id="KW-1185">Reference proteome</keyword>
<dbReference type="RefSeq" id="WP_211858480.1">
    <property type="nucleotide sequence ID" value="NZ_JAAGBB010000116.1"/>
</dbReference>
<evidence type="ECO:0000313" key="3">
    <source>
        <dbReference type="Proteomes" id="UP001196870"/>
    </source>
</evidence>